<name>A0ABS4GY29_9BACL</name>
<dbReference type="RefSeq" id="WP_209844233.1">
    <property type="nucleotide sequence ID" value="NZ_CBCRVE010000001.1"/>
</dbReference>
<comment type="caution">
    <text evidence="2">The sequence shown here is derived from an EMBL/GenBank/DDBJ whole genome shotgun (WGS) entry which is preliminary data.</text>
</comment>
<organism evidence="2 3">
    <name type="scientific">Paenibacillus sediminis</name>
    <dbReference type="NCBI Taxonomy" id="664909"/>
    <lineage>
        <taxon>Bacteria</taxon>
        <taxon>Bacillati</taxon>
        <taxon>Bacillota</taxon>
        <taxon>Bacilli</taxon>
        <taxon>Bacillales</taxon>
        <taxon>Paenibacillaceae</taxon>
        <taxon>Paenibacillus</taxon>
    </lineage>
</organism>
<sequence>MKLQELIGLAVYEVEHGKRVGEVVDFIVSEEWRIVGIELEGKRLFSPNIKVVLWEDIAAYGEDAVMIRNQQAIRNTEADQIKHTFLLGRGKLKELPVLTNDGALLGRLADVYLDQEMGNTIVGLEISDGFISDLVEGRKWLPYTPEITIGEDVLMVPSLSEEKLEKAIHSVNGR</sequence>
<proteinExistence type="predicted"/>
<feature type="domain" description="PRC-barrel" evidence="1">
    <location>
        <begin position="91"/>
        <end position="162"/>
    </location>
</feature>
<dbReference type="InterPro" id="IPR011033">
    <property type="entry name" value="PRC_barrel-like_sf"/>
</dbReference>
<accession>A0ABS4GY29</accession>
<evidence type="ECO:0000313" key="3">
    <source>
        <dbReference type="Proteomes" id="UP001519273"/>
    </source>
</evidence>
<feature type="domain" description="PRC-barrel" evidence="1">
    <location>
        <begin position="3"/>
        <end position="69"/>
    </location>
</feature>
<keyword evidence="3" id="KW-1185">Reference proteome</keyword>
<dbReference type="Pfam" id="PF05239">
    <property type="entry name" value="PRC"/>
    <property type="match status" value="2"/>
</dbReference>
<protein>
    <submittedName>
        <fullName evidence="2">Uncharacterized protein YrrD</fullName>
    </submittedName>
</protein>
<reference evidence="2 3" key="1">
    <citation type="submission" date="2021-03" db="EMBL/GenBank/DDBJ databases">
        <title>Genomic Encyclopedia of Type Strains, Phase IV (KMG-IV): sequencing the most valuable type-strain genomes for metagenomic binning, comparative biology and taxonomic classification.</title>
        <authorList>
            <person name="Goeker M."/>
        </authorList>
    </citation>
    <scope>NUCLEOTIDE SEQUENCE [LARGE SCALE GENOMIC DNA]</scope>
    <source>
        <strain evidence="2 3">DSM 23491</strain>
    </source>
</reference>
<evidence type="ECO:0000259" key="1">
    <source>
        <dbReference type="Pfam" id="PF05239"/>
    </source>
</evidence>
<evidence type="ECO:0000313" key="2">
    <source>
        <dbReference type="EMBL" id="MBP1935180.1"/>
    </source>
</evidence>
<dbReference type="Proteomes" id="UP001519273">
    <property type="component" value="Unassembled WGS sequence"/>
</dbReference>
<gene>
    <name evidence="2" type="ORF">J2Z20_000041</name>
</gene>
<dbReference type="InterPro" id="IPR027275">
    <property type="entry name" value="PRC-brl_dom"/>
</dbReference>
<dbReference type="Gene3D" id="2.30.30.240">
    <property type="entry name" value="PRC-barrel domain"/>
    <property type="match status" value="2"/>
</dbReference>
<dbReference type="EMBL" id="JAGGKP010000001">
    <property type="protein sequence ID" value="MBP1935180.1"/>
    <property type="molecule type" value="Genomic_DNA"/>
</dbReference>
<dbReference type="SUPFAM" id="SSF50346">
    <property type="entry name" value="PRC-barrel domain"/>
    <property type="match status" value="2"/>
</dbReference>